<evidence type="ECO:0000313" key="1">
    <source>
        <dbReference type="EMBL" id="CAG8579929.1"/>
    </source>
</evidence>
<dbReference type="Proteomes" id="UP000789702">
    <property type="component" value="Unassembled WGS sequence"/>
</dbReference>
<evidence type="ECO:0000313" key="2">
    <source>
        <dbReference type="Proteomes" id="UP000789702"/>
    </source>
</evidence>
<gene>
    <name evidence="1" type="ORF">DHETER_LOCUS6424</name>
</gene>
<dbReference type="EMBL" id="CAJVPU010008083">
    <property type="protein sequence ID" value="CAG8579929.1"/>
    <property type="molecule type" value="Genomic_DNA"/>
</dbReference>
<reference evidence="1" key="1">
    <citation type="submission" date="2021-06" db="EMBL/GenBank/DDBJ databases">
        <authorList>
            <person name="Kallberg Y."/>
            <person name="Tangrot J."/>
            <person name="Rosling A."/>
        </authorList>
    </citation>
    <scope>NUCLEOTIDE SEQUENCE</scope>
    <source>
        <strain evidence="1">IL203A</strain>
    </source>
</reference>
<accession>A0ACA9MFJ3</accession>
<organism evidence="1 2">
    <name type="scientific">Dentiscutata heterogama</name>
    <dbReference type="NCBI Taxonomy" id="1316150"/>
    <lineage>
        <taxon>Eukaryota</taxon>
        <taxon>Fungi</taxon>
        <taxon>Fungi incertae sedis</taxon>
        <taxon>Mucoromycota</taxon>
        <taxon>Glomeromycotina</taxon>
        <taxon>Glomeromycetes</taxon>
        <taxon>Diversisporales</taxon>
        <taxon>Gigasporaceae</taxon>
        <taxon>Dentiscutata</taxon>
    </lineage>
</organism>
<name>A0ACA9MFJ3_9GLOM</name>
<protein>
    <submittedName>
        <fullName evidence="1">17432_t:CDS:1</fullName>
    </submittedName>
</protein>
<sequence length="311" mass="33227">MKITIKTLQQKQFHLEAEPEDTILTVKQKIEESQGHAVSLQKLIFSGKVLDDGKSLSSYNITEKDFLVVMVSKPPAKPNVSSSSNSGAPSSIASTTTPQPNLTSSAPPPTVIHPPIAPITSTPSTQESEPAPTSTPASSTPTTNPQSIQSHFGNESALLTGTDYTNAIQNIVEMGFDRDQVVKAMRASFNNPARAVEYLMNGIPESVQNEQIPAASDLPGNQPVPPTTGNTGTATPALPPNLLQAAALAQQSQPQFQQLRQLVQQNPAQLPNLLQLIGQNNPQLLQFINANQSAFTRLLLEGGRTPSQCLE</sequence>
<proteinExistence type="predicted"/>
<feature type="non-terminal residue" evidence="1">
    <location>
        <position position="311"/>
    </location>
</feature>
<comment type="caution">
    <text evidence="1">The sequence shown here is derived from an EMBL/GenBank/DDBJ whole genome shotgun (WGS) entry which is preliminary data.</text>
</comment>
<keyword evidence="2" id="KW-1185">Reference proteome</keyword>